<dbReference type="AlphaFoldDB" id="A0A6J8BXF2"/>
<proteinExistence type="predicted"/>
<dbReference type="GO" id="GO:0016887">
    <property type="term" value="F:ATP hydrolysis activity"/>
    <property type="evidence" value="ECO:0007669"/>
    <property type="project" value="InterPro"/>
</dbReference>
<feature type="domain" description="ATPase AAA-type core" evidence="1">
    <location>
        <begin position="256"/>
        <end position="342"/>
    </location>
</feature>
<dbReference type="Gene3D" id="3.40.50.300">
    <property type="entry name" value="P-loop containing nucleotide triphosphate hydrolases"/>
    <property type="match status" value="1"/>
</dbReference>
<name>A0A6J8BXF2_MYTCO</name>
<reference evidence="3 4" key="1">
    <citation type="submission" date="2020-06" db="EMBL/GenBank/DDBJ databases">
        <authorList>
            <person name="Li R."/>
            <person name="Bekaert M."/>
        </authorList>
    </citation>
    <scope>NUCLEOTIDE SEQUENCE [LARGE SCALE GENOMIC DNA]</scope>
    <source>
        <strain evidence="4">wild</strain>
    </source>
</reference>
<dbReference type="InterPro" id="IPR038729">
    <property type="entry name" value="Rad50/SbcC_AAA"/>
</dbReference>
<accession>A0A6J8BXF2</accession>
<dbReference type="EMBL" id="CACVKT020003965">
    <property type="protein sequence ID" value="CAC5387087.1"/>
    <property type="molecule type" value="Genomic_DNA"/>
</dbReference>
<evidence type="ECO:0000259" key="1">
    <source>
        <dbReference type="Pfam" id="PF13304"/>
    </source>
</evidence>
<organism evidence="3 4">
    <name type="scientific">Mytilus coruscus</name>
    <name type="common">Sea mussel</name>
    <dbReference type="NCBI Taxonomy" id="42192"/>
    <lineage>
        <taxon>Eukaryota</taxon>
        <taxon>Metazoa</taxon>
        <taxon>Spiralia</taxon>
        <taxon>Lophotrochozoa</taxon>
        <taxon>Mollusca</taxon>
        <taxon>Bivalvia</taxon>
        <taxon>Autobranchia</taxon>
        <taxon>Pteriomorphia</taxon>
        <taxon>Mytilida</taxon>
        <taxon>Mytiloidea</taxon>
        <taxon>Mytilidae</taxon>
        <taxon>Mytilinae</taxon>
        <taxon>Mytilus</taxon>
    </lineage>
</organism>
<dbReference type="PANTHER" id="PTHR43581:SF4">
    <property type="entry name" value="ATP_GTP PHOSPHATASE"/>
    <property type="match status" value="1"/>
</dbReference>
<dbReference type="InterPro" id="IPR027417">
    <property type="entry name" value="P-loop_NTPase"/>
</dbReference>
<evidence type="ECO:0000313" key="4">
    <source>
        <dbReference type="Proteomes" id="UP000507470"/>
    </source>
</evidence>
<dbReference type="Pfam" id="PF13476">
    <property type="entry name" value="AAA_23"/>
    <property type="match status" value="1"/>
</dbReference>
<feature type="domain" description="Rad50/SbcC-type AAA" evidence="2">
    <location>
        <begin position="4"/>
        <end position="164"/>
    </location>
</feature>
<evidence type="ECO:0000313" key="3">
    <source>
        <dbReference type="EMBL" id="CAC5387087.1"/>
    </source>
</evidence>
<gene>
    <name evidence="3" type="ORF">MCOR_22460</name>
</gene>
<keyword evidence="4" id="KW-1185">Reference proteome</keyword>
<dbReference type="InterPro" id="IPR003959">
    <property type="entry name" value="ATPase_AAA_core"/>
</dbReference>
<dbReference type="Proteomes" id="UP000507470">
    <property type="component" value="Unassembled WGS sequence"/>
</dbReference>
<evidence type="ECO:0000259" key="2">
    <source>
        <dbReference type="Pfam" id="PF13476"/>
    </source>
</evidence>
<dbReference type="SUPFAM" id="SSF52540">
    <property type="entry name" value="P-loop containing nucleoside triphosphate hydrolases"/>
    <property type="match status" value="1"/>
</dbReference>
<dbReference type="InterPro" id="IPR051396">
    <property type="entry name" value="Bact_Antivir_Def_Nuclease"/>
</dbReference>
<sequence length="647" mass="75188">MLRQIRLRNFVKFNGSQEHRLDFPTNGVYIFIGENNAGKSCIFEGIRRCMQTELNDTVSARHNSDNISYVICKFKKANSDMLTSCFISYKDGNDATIRKIVLNKSDDGNIITRSISRKMDSRWGSFKEETLSDDKDRLHKICSQLLDVQNKDEIDLTHFIEFCKTHISDNNDIQIFDRAFENINFETIFANRGISPIQSSRQIPLIEDQNIYKSSNDLAYVIKTYLKDSEESTADGSESHYFRCLTEPQSYKFEFKDNTNKTEIIVTSNNDDKPFPILKAPEGILEAKMMSITLSNKRTTTLLIDEPGRGMHPSMIDCLRDLVLYDVNKNQAKTVIFTTHNQRFICPWTFENIFYFYSCESGSKVVHLEHEIKENEVDKKEYLWSDQVSPILLSKRVIMVEGEDDIRFLSTLKNVLLTDEIRRWVVCEEDHDTDLKLRKFLISLHIIAMGGKGSAKGIEPLCKALNFTQRKLRYYLFDSDALKTIKSFLMKTELNKSDIEDQKLEKLEEHGIFVWFGYTDVIVEKFEKLSVNDLANYGRLEDALLEFCNTHDKIHHEQNNENCNLPDCAGMNIFLKELGKDDADNRNPNKKKPIELKNIDYLQLRNLTTRIIDVSMTYGDECSYKDTNFMCPFKRLLKFLINHAIIK</sequence>
<dbReference type="PANTHER" id="PTHR43581">
    <property type="entry name" value="ATP/GTP PHOSPHATASE"/>
    <property type="match status" value="1"/>
</dbReference>
<dbReference type="Pfam" id="PF13304">
    <property type="entry name" value="AAA_21"/>
    <property type="match status" value="1"/>
</dbReference>
<dbReference type="OrthoDB" id="6104190at2759"/>
<dbReference type="GO" id="GO:0005524">
    <property type="term" value="F:ATP binding"/>
    <property type="evidence" value="ECO:0007669"/>
    <property type="project" value="InterPro"/>
</dbReference>
<protein>
    <submittedName>
        <fullName evidence="3">Uncharacterized protein</fullName>
    </submittedName>
</protein>